<evidence type="ECO:0000313" key="2">
    <source>
        <dbReference type="EMBL" id="MEB4591121.1"/>
    </source>
</evidence>
<proteinExistence type="predicted"/>
<sequence length="88" mass="9703">ISAHPADRQLRLMVYDNGFGMSVQQLADIHQQVAKSSKINGHGLGLCFVQRECLHNGFELAIESEIGLYSCVSIQLGWEGIAQHSNVH</sequence>
<keyword evidence="2" id="KW-0067">ATP-binding</keyword>
<dbReference type="RefSeq" id="WP_324694506.1">
    <property type="nucleotide sequence ID" value="NZ_JAYMYJ010000086.1"/>
</dbReference>
<evidence type="ECO:0000259" key="1">
    <source>
        <dbReference type="Pfam" id="PF02518"/>
    </source>
</evidence>
<dbReference type="Gene3D" id="3.30.565.10">
    <property type="entry name" value="Histidine kinase-like ATPase, C-terminal domain"/>
    <property type="match status" value="1"/>
</dbReference>
<name>A0ABU6CWC3_9GAMM</name>
<evidence type="ECO:0000313" key="3">
    <source>
        <dbReference type="Proteomes" id="UP001308005"/>
    </source>
</evidence>
<keyword evidence="2" id="KW-0547">Nucleotide-binding</keyword>
<dbReference type="EMBL" id="JAYMYJ010000086">
    <property type="protein sequence ID" value="MEB4591121.1"/>
    <property type="molecule type" value="Genomic_DNA"/>
</dbReference>
<comment type="caution">
    <text evidence="2">The sequence shown here is derived from an EMBL/GenBank/DDBJ whole genome shotgun (WGS) entry which is preliminary data.</text>
</comment>
<dbReference type="InterPro" id="IPR036890">
    <property type="entry name" value="HATPase_C_sf"/>
</dbReference>
<gene>
    <name evidence="2" type="ORF">VSS37_09045</name>
</gene>
<organism evidence="2 3">
    <name type="scientific">Candidatus Thiothrix phosphatis</name>
    <dbReference type="NCBI Taxonomy" id="3112415"/>
    <lineage>
        <taxon>Bacteria</taxon>
        <taxon>Pseudomonadati</taxon>
        <taxon>Pseudomonadota</taxon>
        <taxon>Gammaproteobacteria</taxon>
        <taxon>Thiotrichales</taxon>
        <taxon>Thiotrichaceae</taxon>
        <taxon>Thiothrix</taxon>
    </lineage>
</organism>
<accession>A0ABU6CWC3</accession>
<dbReference type="Proteomes" id="UP001308005">
    <property type="component" value="Unassembled WGS sequence"/>
</dbReference>
<feature type="non-terminal residue" evidence="2">
    <location>
        <position position="1"/>
    </location>
</feature>
<protein>
    <submittedName>
        <fullName evidence="2">ATP-binding protein</fullName>
    </submittedName>
</protein>
<keyword evidence="3" id="KW-1185">Reference proteome</keyword>
<dbReference type="Pfam" id="PF02518">
    <property type="entry name" value="HATPase_c"/>
    <property type="match status" value="1"/>
</dbReference>
<feature type="domain" description="Histidine kinase/HSP90-like ATPase" evidence="1">
    <location>
        <begin position="4"/>
        <end position="76"/>
    </location>
</feature>
<dbReference type="SUPFAM" id="SSF55874">
    <property type="entry name" value="ATPase domain of HSP90 chaperone/DNA topoisomerase II/histidine kinase"/>
    <property type="match status" value="1"/>
</dbReference>
<dbReference type="InterPro" id="IPR003594">
    <property type="entry name" value="HATPase_dom"/>
</dbReference>
<dbReference type="GO" id="GO:0005524">
    <property type="term" value="F:ATP binding"/>
    <property type="evidence" value="ECO:0007669"/>
    <property type="project" value="UniProtKB-KW"/>
</dbReference>
<reference evidence="3" key="1">
    <citation type="submission" date="2023-07" db="EMBL/GenBank/DDBJ databases">
        <title>The carbon used by Thiothrix.</title>
        <authorList>
            <person name="Chen L."/>
        </authorList>
    </citation>
    <scope>NUCLEOTIDE SEQUENCE [LARGE SCALE GENOMIC DNA]</scope>
</reference>